<dbReference type="CDD" id="cd00121">
    <property type="entry name" value="MATH"/>
    <property type="match status" value="2"/>
</dbReference>
<name>A0A022RLU2_ERYGU</name>
<keyword evidence="3" id="KW-1185">Reference proteome</keyword>
<accession>A0A022RLU2</accession>
<dbReference type="SUPFAM" id="SSF49599">
    <property type="entry name" value="TRAF domain-like"/>
    <property type="match status" value="2"/>
</dbReference>
<dbReference type="SMART" id="SM00061">
    <property type="entry name" value="MATH"/>
    <property type="match status" value="2"/>
</dbReference>
<dbReference type="InterPro" id="IPR008974">
    <property type="entry name" value="TRAF-like"/>
</dbReference>
<dbReference type="PROSITE" id="PS50144">
    <property type="entry name" value="MATH"/>
    <property type="match status" value="2"/>
</dbReference>
<dbReference type="EMBL" id="KI630370">
    <property type="protein sequence ID" value="EYU41024.1"/>
    <property type="molecule type" value="Genomic_DNA"/>
</dbReference>
<dbReference type="PANTHER" id="PTHR46162">
    <property type="entry name" value="TRAF-LIKE FAMILY PROTEIN"/>
    <property type="match status" value="1"/>
</dbReference>
<evidence type="ECO:0000259" key="1">
    <source>
        <dbReference type="PROSITE" id="PS50144"/>
    </source>
</evidence>
<proteinExistence type="predicted"/>
<gene>
    <name evidence="2" type="ORF">MIMGU_mgv1a018668mg</name>
</gene>
<protein>
    <recommendedName>
        <fullName evidence="1">MATH domain-containing protein</fullName>
    </recommendedName>
</protein>
<dbReference type="InterPro" id="IPR002083">
    <property type="entry name" value="MATH/TRAF_dom"/>
</dbReference>
<organism evidence="2 3">
    <name type="scientific">Erythranthe guttata</name>
    <name type="common">Yellow monkey flower</name>
    <name type="synonym">Mimulus guttatus</name>
    <dbReference type="NCBI Taxonomy" id="4155"/>
    <lineage>
        <taxon>Eukaryota</taxon>
        <taxon>Viridiplantae</taxon>
        <taxon>Streptophyta</taxon>
        <taxon>Embryophyta</taxon>
        <taxon>Tracheophyta</taxon>
        <taxon>Spermatophyta</taxon>
        <taxon>Magnoliopsida</taxon>
        <taxon>eudicotyledons</taxon>
        <taxon>Gunneridae</taxon>
        <taxon>Pentapetalae</taxon>
        <taxon>asterids</taxon>
        <taxon>lamiids</taxon>
        <taxon>Lamiales</taxon>
        <taxon>Phrymaceae</taxon>
        <taxon>Erythranthe</taxon>
    </lineage>
</organism>
<feature type="domain" description="MATH" evidence="1">
    <location>
        <begin position="159"/>
        <end position="278"/>
    </location>
</feature>
<dbReference type="Gene3D" id="2.60.210.10">
    <property type="entry name" value="Apoptosis, Tumor Necrosis Factor Receptor Associated Protein 2, Chain A"/>
    <property type="match status" value="2"/>
</dbReference>
<evidence type="ECO:0000313" key="3">
    <source>
        <dbReference type="Proteomes" id="UP000030748"/>
    </source>
</evidence>
<feature type="domain" description="MATH" evidence="1">
    <location>
        <begin position="5"/>
        <end position="138"/>
    </location>
</feature>
<dbReference type="AlphaFoldDB" id="A0A022RLU2"/>
<dbReference type="eggNOG" id="KOG1987">
    <property type="taxonomic scope" value="Eukaryota"/>
</dbReference>
<sequence length="286" mass="32527">METREASPTHSLVKIESFYNSGIAKFETKEFVAGEYRWKLIIHPNGDKTVEKDKDYVSVYLAMADTSSLPASWEVNVVFSIFLFDQISANYLCSLGITRRFLPMKSQWGFSKFISKKVMSEPSNGYLLDDTSVFGAEVFIVEKEAAAIECLSLRNFDIPYTRDWIIPNFSKLEDIWESEEFYAGGEKWTVQLYPKGNGKGAGSHVGIFLQYHGSGKMQASYTICIKNQLSDQHVKRTTIDRLFPTNNWGWPLFMELATINDPKKGFVVCDTCLVHIEISSLKDVVQ</sequence>
<reference evidence="2 3" key="1">
    <citation type="journal article" date="2013" name="Proc. Natl. Acad. Sci. U.S.A.">
        <title>Fine-scale variation in meiotic recombination in Mimulus inferred from population shotgun sequencing.</title>
        <authorList>
            <person name="Hellsten U."/>
            <person name="Wright K.M."/>
            <person name="Jenkins J."/>
            <person name="Shu S."/>
            <person name="Yuan Y."/>
            <person name="Wessler S.R."/>
            <person name="Schmutz J."/>
            <person name="Willis J.H."/>
            <person name="Rokhsar D.S."/>
        </authorList>
    </citation>
    <scope>NUCLEOTIDE SEQUENCE [LARGE SCALE GENOMIC DNA]</scope>
    <source>
        <strain evidence="3">cv. DUN x IM62</strain>
    </source>
</reference>
<dbReference type="PANTHER" id="PTHR46162:SF20">
    <property type="entry name" value="UBIQUITIN CARBOXYL-TERMINAL HYDROLASE 7-LIKE ISOFORM X1"/>
    <property type="match status" value="1"/>
</dbReference>
<dbReference type="Pfam" id="PF22486">
    <property type="entry name" value="MATH_2"/>
    <property type="match status" value="2"/>
</dbReference>
<evidence type="ECO:0000313" key="2">
    <source>
        <dbReference type="EMBL" id="EYU41024.1"/>
    </source>
</evidence>
<dbReference type="Proteomes" id="UP000030748">
    <property type="component" value="Unassembled WGS sequence"/>
</dbReference>